<evidence type="ECO:0008006" key="4">
    <source>
        <dbReference type="Google" id="ProtNLM"/>
    </source>
</evidence>
<feature type="region of interest" description="Disordered" evidence="1">
    <location>
        <begin position="283"/>
        <end position="308"/>
    </location>
</feature>
<feature type="compositionally biased region" description="Gly residues" evidence="1">
    <location>
        <begin position="67"/>
        <end position="81"/>
    </location>
</feature>
<evidence type="ECO:0000256" key="1">
    <source>
        <dbReference type="SAM" id="MobiDB-lite"/>
    </source>
</evidence>
<feature type="compositionally biased region" description="Basic and acidic residues" evidence="1">
    <location>
        <begin position="287"/>
        <end position="298"/>
    </location>
</feature>
<keyword evidence="3" id="KW-1185">Reference proteome</keyword>
<dbReference type="PANTHER" id="PTHR31434">
    <property type="entry name" value="S PHASE CYCLIN A-ASSOCIATED PROTEIN IN THE ENDOPLASMIC RETICULUM"/>
    <property type="match status" value="1"/>
</dbReference>
<feature type="compositionally biased region" description="Polar residues" evidence="1">
    <location>
        <begin position="1"/>
        <end position="19"/>
    </location>
</feature>
<feature type="region of interest" description="Disordered" evidence="1">
    <location>
        <begin position="328"/>
        <end position="347"/>
    </location>
</feature>
<feature type="region of interest" description="Disordered" evidence="1">
    <location>
        <begin position="1"/>
        <end position="49"/>
    </location>
</feature>
<evidence type="ECO:0000313" key="3">
    <source>
        <dbReference type="Proteomes" id="UP001489004"/>
    </source>
</evidence>
<proteinExistence type="predicted"/>
<accession>A0AAW1R6Y1</accession>
<gene>
    <name evidence="2" type="ORF">WJX72_003735</name>
</gene>
<dbReference type="Proteomes" id="UP001489004">
    <property type="component" value="Unassembled WGS sequence"/>
</dbReference>
<dbReference type="EMBL" id="JALJOR010000001">
    <property type="protein sequence ID" value="KAK9829067.1"/>
    <property type="molecule type" value="Genomic_DNA"/>
</dbReference>
<sequence>MRGPSQTWTDAGEHASTSGADEADLRTSTEYADSLGWESEGCPSTPRATEAWKEKRNWSEILDQHGDGGGGIGGVGGGGLQKGRTLHQLLMSPERNRRKTPAQIKALIDEKHARAQRLRDERETQRMARLAQAEAVRQAVQTSQADVVERKRADIDERQARSAELRQAHLAEIRLKAGDETKKVHEVLFITSLQTQDRKLSLQQRLQETEQRRRQQLAKIQQRQRETEVAMQGAQERRHQLEAERRERIAGREKRAAAAAAKLEEERRALELARSQRAEQQRLALEQQKRAAEEEAERRQHRLASRLREAGMRRLSHLDQIRDRAAISKDERDSCPPMSPTKRPRSREVVAVIREVSASDDERRPQPLQTVDRSLTFSQVPANRLKGMRRRAAKLMARLDANRVTVIEDESLLGGREGMAVRDTLSRALADLQHVHGKHDAVGLEAGVGRVMQLLDSTRALGLNAARQVGLLEFVARALTPTQPPWPHRLDMALLALLLRLLLVEANCDFLLGGNLLAPIIPQLVAVLDRCNGREGVVELGAGQDGVLLNALLKVVVLALWHQPTIPAVLAMREHAVGYLLAAGVVHRLHELFSLFDPMASPEGTPYPAYLEQALRLLAAIAYHPVQPLGADKRRMARSQNAPALILTLKEVTLAGLLSLLTAVLLHAAPSSTPGGDAERPALPSNFCSVALGVLRVLNNAAFMDLAAMQRMLGSLDLRVEIFHVISFLLTFCTRQWHEAADQVKGLLNELLLLIGFFGVLEPCNQDVLQWGKAPNVVQKLCMLPAAYFSNRSLMHVLFPTLLVACYQNERICEVVEYQMGMHSLLAYVQQAAVADLASSSVPGSKASVPVRAAFGNCKAGSSRQDREPLAFGPGNLETVPFQAPIVAVTEKRCPRCELTKPAAQFNYSWQTSDRLQCYCKECKREVHNLRMAEARKREATPKVAQKQCRHCLQVLPASSFCISRRIADGLNSYCRKCNYEFAHKRSIKRRWPVTQPTVSEKRCTRCAVVKPAGMFSRRTAQRDGLQAYCKGCMREVSQVSLSKRAAASSKSTNAGQ</sequence>
<protein>
    <recommendedName>
        <fullName evidence="4">S phase cyclin A-associated protein in the endoplasmic reticulum</fullName>
    </recommendedName>
</protein>
<comment type="caution">
    <text evidence="2">The sequence shown here is derived from an EMBL/GenBank/DDBJ whole genome shotgun (WGS) entry which is preliminary data.</text>
</comment>
<name>A0AAW1R6Y1_9CHLO</name>
<feature type="region of interest" description="Disordered" evidence="1">
    <location>
        <begin position="222"/>
        <end position="242"/>
    </location>
</feature>
<dbReference type="PANTHER" id="PTHR31434:SF2">
    <property type="entry name" value="S PHASE CYCLIN A-ASSOCIATED PROTEIN IN THE ENDOPLASMIC RETICULUM"/>
    <property type="match status" value="1"/>
</dbReference>
<organism evidence="2 3">
    <name type="scientific">[Myrmecia] bisecta</name>
    <dbReference type="NCBI Taxonomy" id="41462"/>
    <lineage>
        <taxon>Eukaryota</taxon>
        <taxon>Viridiplantae</taxon>
        <taxon>Chlorophyta</taxon>
        <taxon>core chlorophytes</taxon>
        <taxon>Trebouxiophyceae</taxon>
        <taxon>Trebouxiales</taxon>
        <taxon>Trebouxiaceae</taxon>
        <taxon>Myrmecia</taxon>
    </lineage>
</organism>
<evidence type="ECO:0000313" key="2">
    <source>
        <dbReference type="EMBL" id="KAK9829067.1"/>
    </source>
</evidence>
<dbReference type="AlphaFoldDB" id="A0AAW1R6Y1"/>
<reference evidence="2 3" key="1">
    <citation type="journal article" date="2024" name="Nat. Commun.">
        <title>Phylogenomics reveals the evolutionary origins of lichenization in chlorophyte algae.</title>
        <authorList>
            <person name="Puginier C."/>
            <person name="Libourel C."/>
            <person name="Otte J."/>
            <person name="Skaloud P."/>
            <person name="Haon M."/>
            <person name="Grisel S."/>
            <person name="Petersen M."/>
            <person name="Berrin J.G."/>
            <person name="Delaux P.M."/>
            <person name="Dal Grande F."/>
            <person name="Keller J."/>
        </authorList>
    </citation>
    <scope>NUCLEOTIDE SEQUENCE [LARGE SCALE GENOMIC DNA]</scope>
    <source>
        <strain evidence="2 3">SAG 2043</strain>
    </source>
</reference>
<feature type="region of interest" description="Disordered" evidence="1">
    <location>
        <begin position="61"/>
        <end position="81"/>
    </location>
</feature>